<protein>
    <recommendedName>
        <fullName evidence="1">Fatty acyl-CoA reductase</fullName>
        <ecNumber evidence="1">1.2.1.84</ecNumber>
    </recommendedName>
</protein>
<dbReference type="AlphaFoldDB" id="A0A8K0KD37"/>
<dbReference type="SUPFAM" id="SSF51735">
    <property type="entry name" value="NAD(P)-binding Rossmann-fold domains"/>
    <property type="match status" value="1"/>
</dbReference>
<evidence type="ECO:0000313" key="4">
    <source>
        <dbReference type="EMBL" id="KAG8232906.1"/>
    </source>
</evidence>
<comment type="function">
    <text evidence="1">Catalyzes the reduction of fatty acyl-CoA to fatty alcohols.</text>
</comment>
<keyword evidence="1" id="KW-0521">NADP</keyword>
<dbReference type="PANTHER" id="PTHR11011">
    <property type="entry name" value="MALE STERILITY PROTEIN 2-RELATED"/>
    <property type="match status" value="1"/>
</dbReference>
<gene>
    <name evidence="4" type="ORF">J437_LFUL012820</name>
</gene>
<dbReference type="EMBL" id="KZ308667">
    <property type="protein sequence ID" value="KAG8232906.1"/>
    <property type="molecule type" value="Genomic_DNA"/>
</dbReference>
<dbReference type="InterPro" id="IPR036291">
    <property type="entry name" value="NAD(P)-bd_dom_sf"/>
</dbReference>
<reference evidence="4" key="2">
    <citation type="submission" date="2017-10" db="EMBL/GenBank/DDBJ databases">
        <title>Ladona fulva Genome sequencing and assembly.</title>
        <authorList>
            <person name="Murali S."/>
            <person name="Richards S."/>
            <person name="Bandaranaike D."/>
            <person name="Bellair M."/>
            <person name="Blankenburg K."/>
            <person name="Chao H."/>
            <person name="Dinh H."/>
            <person name="Doddapaneni H."/>
            <person name="Dugan-Rocha S."/>
            <person name="Elkadiri S."/>
            <person name="Gnanaolivu R."/>
            <person name="Hernandez B."/>
            <person name="Skinner E."/>
            <person name="Javaid M."/>
            <person name="Lee S."/>
            <person name="Li M."/>
            <person name="Ming W."/>
            <person name="Munidasa M."/>
            <person name="Muniz J."/>
            <person name="Nguyen L."/>
            <person name="Hughes D."/>
            <person name="Osuji N."/>
            <person name="Pu L.-L."/>
            <person name="Puazo M."/>
            <person name="Qu C."/>
            <person name="Quiroz J."/>
            <person name="Raj R."/>
            <person name="Weissenberger G."/>
            <person name="Xin Y."/>
            <person name="Zou X."/>
            <person name="Han Y."/>
            <person name="Worley K."/>
            <person name="Muzny D."/>
            <person name="Gibbs R."/>
        </authorList>
    </citation>
    <scope>NUCLEOTIDE SEQUENCE</scope>
    <source>
        <strain evidence="4">Sampled in the wild</strain>
    </source>
</reference>
<evidence type="ECO:0000313" key="5">
    <source>
        <dbReference type="Proteomes" id="UP000792457"/>
    </source>
</evidence>
<name>A0A8K0KD37_LADFU</name>
<sequence length="121" mass="12846">MVSEVSPLNPSEDASVAPEELAQEPAVEGAKFLAGVEGVLSSDQKSPSAIAEFFKGKSVLVTGGTGFLGKALVEKLLRSCPGISNVYLLMRSGRKGEEPTLRLKKLLSDSVSHLRDAKDKF</sequence>
<keyword evidence="1" id="KW-0444">Lipid biosynthesis</keyword>
<evidence type="ECO:0000256" key="1">
    <source>
        <dbReference type="RuleBase" id="RU363097"/>
    </source>
</evidence>
<dbReference type="Pfam" id="PF07993">
    <property type="entry name" value="NAD_binding_4"/>
    <property type="match status" value="1"/>
</dbReference>
<comment type="caution">
    <text evidence="4">The sequence shown here is derived from an EMBL/GenBank/DDBJ whole genome shotgun (WGS) entry which is preliminary data.</text>
</comment>
<dbReference type="Proteomes" id="UP000792457">
    <property type="component" value="Unassembled WGS sequence"/>
</dbReference>
<evidence type="ECO:0000259" key="3">
    <source>
        <dbReference type="Pfam" id="PF07993"/>
    </source>
</evidence>
<feature type="domain" description="Thioester reductase (TE)" evidence="3">
    <location>
        <begin position="61"/>
        <end position="113"/>
    </location>
</feature>
<comment type="catalytic activity">
    <reaction evidence="1">
        <text>a long-chain fatty acyl-CoA + 2 NADPH + 2 H(+) = a long-chain primary fatty alcohol + 2 NADP(+) + CoA</text>
        <dbReference type="Rhea" id="RHEA:52716"/>
        <dbReference type="ChEBI" id="CHEBI:15378"/>
        <dbReference type="ChEBI" id="CHEBI:57287"/>
        <dbReference type="ChEBI" id="CHEBI:57783"/>
        <dbReference type="ChEBI" id="CHEBI:58349"/>
        <dbReference type="ChEBI" id="CHEBI:77396"/>
        <dbReference type="ChEBI" id="CHEBI:83139"/>
        <dbReference type="EC" id="1.2.1.84"/>
    </reaction>
</comment>
<dbReference type="InterPro" id="IPR013120">
    <property type="entry name" value="FAR_NAD-bd"/>
</dbReference>
<keyword evidence="1" id="KW-0560">Oxidoreductase</keyword>
<feature type="region of interest" description="Disordered" evidence="2">
    <location>
        <begin position="1"/>
        <end position="20"/>
    </location>
</feature>
<dbReference type="GO" id="GO:0035336">
    <property type="term" value="P:long-chain fatty-acyl-CoA metabolic process"/>
    <property type="evidence" value="ECO:0007669"/>
    <property type="project" value="TreeGrafter"/>
</dbReference>
<reference evidence="4" key="1">
    <citation type="submission" date="2013-04" db="EMBL/GenBank/DDBJ databases">
        <authorList>
            <person name="Qu J."/>
            <person name="Murali S.C."/>
            <person name="Bandaranaike D."/>
            <person name="Bellair M."/>
            <person name="Blankenburg K."/>
            <person name="Chao H."/>
            <person name="Dinh H."/>
            <person name="Doddapaneni H."/>
            <person name="Downs B."/>
            <person name="Dugan-Rocha S."/>
            <person name="Elkadiri S."/>
            <person name="Gnanaolivu R.D."/>
            <person name="Hernandez B."/>
            <person name="Javaid M."/>
            <person name="Jayaseelan J.C."/>
            <person name="Lee S."/>
            <person name="Li M."/>
            <person name="Ming W."/>
            <person name="Munidasa M."/>
            <person name="Muniz J."/>
            <person name="Nguyen L."/>
            <person name="Ongeri F."/>
            <person name="Osuji N."/>
            <person name="Pu L.-L."/>
            <person name="Puazo M."/>
            <person name="Qu C."/>
            <person name="Quiroz J."/>
            <person name="Raj R."/>
            <person name="Weissenberger G."/>
            <person name="Xin Y."/>
            <person name="Zou X."/>
            <person name="Han Y."/>
            <person name="Richards S."/>
            <person name="Worley K."/>
            <person name="Muzny D."/>
            <person name="Gibbs R."/>
        </authorList>
    </citation>
    <scope>NUCLEOTIDE SEQUENCE</scope>
    <source>
        <strain evidence="4">Sampled in the wild</strain>
    </source>
</reference>
<dbReference type="GO" id="GO:0005777">
    <property type="term" value="C:peroxisome"/>
    <property type="evidence" value="ECO:0007669"/>
    <property type="project" value="TreeGrafter"/>
</dbReference>
<organism evidence="4 5">
    <name type="scientific">Ladona fulva</name>
    <name type="common">Scarce chaser dragonfly</name>
    <name type="synonym">Libellula fulva</name>
    <dbReference type="NCBI Taxonomy" id="123851"/>
    <lineage>
        <taxon>Eukaryota</taxon>
        <taxon>Metazoa</taxon>
        <taxon>Ecdysozoa</taxon>
        <taxon>Arthropoda</taxon>
        <taxon>Hexapoda</taxon>
        <taxon>Insecta</taxon>
        <taxon>Pterygota</taxon>
        <taxon>Palaeoptera</taxon>
        <taxon>Odonata</taxon>
        <taxon>Epiprocta</taxon>
        <taxon>Anisoptera</taxon>
        <taxon>Libelluloidea</taxon>
        <taxon>Libellulidae</taxon>
        <taxon>Ladona</taxon>
    </lineage>
</organism>
<proteinExistence type="inferred from homology"/>
<evidence type="ECO:0000256" key="2">
    <source>
        <dbReference type="SAM" id="MobiDB-lite"/>
    </source>
</evidence>
<dbReference type="GO" id="GO:0102965">
    <property type="term" value="F:alcohol-forming long-chain fatty acyl-CoA reductase activity"/>
    <property type="evidence" value="ECO:0007669"/>
    <property type="project" value="UniProtKB-EC"/>
</dbReference>
<dbReference type="InterPro" id="IPR026055">
    <property type="entry name" value="FAR"/>
</dbReference>
<comment type="similarity">
    <text evidence="1">Belongs to the fatty acyl-CoA reductase family.</text>
</comment>
<keyword evidence="1" id="KW-0443">Lipid metabolism</keyword>
<dbReference type="Gene3D" id="3.40.50.720">
    <property type="entry name" value="NAD(P)-binding Rossmann-like Domain"/>
    <property type="match status" value="1"/>
</dbReference>
<dbReference type="PANTHER" id="PTHR11011:SF116">
    <property type="entry name" value="FATTY ACYL-COA REDUCTASE CG5065-RELATED"/>
    <property type="match status" value="1"/>
</dbReference>
<keyword evidence="5" id="KW-1185">Reference proteome</keyword>
<dbReference type="EC" id="1.2.1.84" evidence="1"/>
<dbReference type="OrthoDB" id="429813at2759"/>
<dbReference type="GO" id="GO:0080019">
    <property type="term" value="F:alcohol-forming very long-chain fatty acyl-CoA reductase activity"/>
    <property type="evidence" value="ECO:0007669"/>
    <property type="project" value="InterPro"/>
</dbReference>
<accession>A0A8K0KD37</accession>